<evidence type="ECO:0000313" key="2">
    <source>
        <dbReference type="EMBL" id="KJZ68732.1"/>
    </source>
</evidence>
<accession>A0A0F7ZWC5</accession>
<dbReference type="EMBL" id="KQ030825">
    <property type="protein sequence ID" value="KJZ68732.1"/>
    <property type="molecule type" value="Genomic_DNA"/>
</dbReference>
<keyword evidence="3" id="KW-1185">Reference proteome</keyword>
<organism evidence="2 3">
    <name type="scientific">Hirsutella minnesotensis 3608</name>
    <dbReference type="NCBI Taxonomy" id="1043627"/>
    <lineage>
        <taxon>Eukaryota</taxon>
        <taxon>Fungi</taxon>
        <taxon>Dikarya</taxon>
        <taxon>Ascomycota</taxon>
        <taxon>Pezizomycotina</taxon>
        <taxon>Sordariomycetes</taxon>
        <taxon>Hypocreomycetidae</taxon>
        <taxon>Hypocreales</taxon>
        <taxon>Ophiocordycipitaceae</taxon>
        <taxon>Hirsutella</taxon>
    </lineage>
</organism>
<gene>
    <name evidence="2" type="ORF">HIM_11884</name>
</gene>
<dbReference type="Proteomes" id="UP000054481">
    <property type="component" value="Unassembled WGS sequence"/>
</dbReference>
<feature type="region of interest" description="Disordered" evidence="1">
    <location>
        <begin position="147"/>
        <end position="205"/>
    </location>
</feature>
<evidence type="ECO:0000313" key="3">
    <source>
        <dbReference type="Proteomes" id="UP000054481"/>
    </source>
</evidence>
<evidence type="ECO:0000256" key="1">
    <source>
        <dbReference type="SAM" id="MobiDB-lite"/>
    </source>
</evidence>
<dbReference type="AlphaFoldDB" id="A0A0F7ZWC5"/>
<protein>
    <submittedName>
        <fullName evidence="2">Uncharacterized protein</fullName>
    </submittedName>
</protein>
<sequence length="205" mass="21730">MLPFAPLADAHLGYVSVALLEILAWQIDVPGHRPVAACAASPSDRHRLAPVAEVVAHAYLGPGRVEALVHLGDGVSVAVAEPEHAGADVAAAVGDEVPEAAHVPGHVMIVDPLVLGGRVRDRREVAARQHPGPDELHDDVNDARLSGRDADDVAVDARHDGAVDLLDRLDPRREQDRDHQGRGDGLDLPDDRRGDGRVDDAGDSR</sequence>
<name>A0A0F7ZWC5_9HYPO</name>
<reference evidence="2 3" key="1">
    <citation type="journal article" date="2014" name="Genome Biol. Evol.">
        <title>Comparative genomics and transcriptomics analyses reveal divergent lifestyle features of nematode endoparasitic fungus Hirsutella minnesotensis.</title>
        <authorList>
            <person name="Lai Y."/>
            <person name="Liu K."/>
            <person name="Zhang X."/>
            <person name="Zhang X."/>
            <person name="Li K."/>
            <person name="Wang N."/>
            <person name="Shu C."/>
            <person name="Wu Y."/>
            <person name="Wang C."/>
            <person name="Bushley K.E."/>
            <person name="Xiang M."/>
            <person name="Liu X."/>
        </authorList>
    </citation>
    <scope>NUCLEOTIDE SEQUENCE [LARGE SCALE GENOMIC DNA]</scope>
    <source>
        <strain evidence="2 3">3608</strain>
    </source>
</reference>
<proteinExistence type="predicted"/>